<dbReference type="PANTHER" id="PTHR14614:SF109">
    <property type="entry name" value="RIBOSOMAL LYSINE N-METHYLTRANSFERASE 5"/>
    <property type="match status" value="1"/>
</dbReference>
<feature type="non-terminal residue" evidence="1">
    <location>
        <position position="244"/>
    </location>
</feature>
<dbReference type="InterPro" id="IPR029063">
    <property type="entry name" value="SAM-dependent_MTases_sf"/>
</dbReference>
<keyword evidence="2" id="KW-1185">Reference proteome</keyword>
<organism evidence="1 2">
    <name type="scientific">Erysiphe pulchra</name>
    <dbReference type="NCBI Taxonomy" id="225359"/>
    <lineage>
        <taxon>Eukaryota</taxon>
        <taxon>Fungi</taxon>
        <taxon>Dikarya</taxon>
        <taxon>Ascomycota</taxon>
        <taxon>Pezizomycotina</taxon>
        <taxon>Leotiomycetes</taxon>
        <taxon>Erysiphales</taxon>
        <taxon>Erysiphaceae</taxon>
        <taxon>Erysiphe</taxon>
    </lineage>
</organism>
<dbReference type="AlphaFoldDB" id="A0A2S4PT80"/>
<protein>
    <submittedName>
        <fullName evidence="1">Uncharacterized protein</fullName>
    </submittedName>
</protein>
<dbReference type="Gene3D" id="3.40.50.150">
    <property type="entry name" value="Vaccinia Virus protein VP39"/>
    <property type="match status" value="1"/>
</dbReference>
<dbReference type="Proteomes" id="UP000237438">
    <property type="component" value="Unassembled WGS sequence"/>
</dbReference>
<accession>A0A2S4PT80</accession>
<dbReference type="EMBL" id="PEDP01000678">
    <property type="protein sequence ID" value="POS85231.1"/>
    <property type="molecule type" value="Genomic_DNA"/>
</dbReference>
<comment type="caution">
    <text evidence="1">The sequence shown here is derived from an EMBL/GenBank/DDBJ whole genome shotgun (WGS) entry which is preliminary data.</text>
</comment>
<reference evidence="1 2" key="1">
    <citation type="submission" date="2017-10" db="EMBL/GenBank/DDBJ databases">
        <title>Development of genomic resources for the powdery mildew, Erysiphe pulchra.</title>
        <authorList>
            <person name="Wadl P.A."/>
            <person name="Mack B.M."/>
            <person name="Moore G."/>
            <person name="Beltz S.B."/>
        </authorList>
    </citation>
    <scope>NUCLEOTIDE SEQUENCE [LARGE SCALE GENOMIC DNA]</scope>
    <source>
        <strain evidence="1">Cflorida</strain>
    </source>
</reference>
<dbReference type="OrthoDB" id="2529286at2759"/>
<sequence>MPELKDLLVTVGTEIENCEEVVWKVAPLFATWISQTSNLLFRNDILHAKSSVLELGCGISGITALAMRSLVGSYLLTDQTYVMKLLNQNLEENSNMKAAKLPTKKSKGRNINGCKKNMGDDRSPNYISNISAIPLDWETDEVTHQLSEVSQNKGFDVIVATDCIYNDALIQPLVNTCADACKLRSLANGLPTVCIFAQQLRSFEVFEKWLKSFSQKFIVWRVLDSELTEGLRMGSGFVVHLGIL</sequence>
<dbReference type="GO" id="GO:0005829">
    <property type="term" value="C:cytosol"/>
    <property type="evidence" value="ECO:0007669"/>
    <property type="project" value="TreeGrafter"/>
</dbReference>
<dbReference type="PANTHER" id="PTHR14614">
    <property type="entry name" value="HEPATOCELLULAR CARCINOMA-ASSOCIATED ANTIGEN"/>
    <property type="match status" value="1"/>
</dbReference>
<gene>
    <name evidence="1" type="ORF">EPUL_003424</name>
</gene>
<dbReference type="GO" id="GO:0008757">
    <property type="term" value="F:S-adenosylmethionine-dependent methyltransferase activity"/>
    <property type="evidence" value="ECO:0007669"/>
    <property type="project" value="UniProtKB-ARBA"/>
</dbReference>
<evidence type="ECO:0000313" key="1">
    <source>
        <dbReference type="EMBL" id="POS85231.1"/>
    </source>
</evidence>
<dbReference type="STRING" id="225359.A0A2S4PT80"/>
<dbReference type="SUPFAM" id="SSF53335">
    <property type="entry name" value="S-adenosyl-L-methionine-dependent methyltransferases"/>
    <property type="match status" value="1"/>
</dbReference>
<dbReference type="InterPro" id="IPR019410">
    <property type="entry name" value="Methyltransf_16"/>
</dbReference>
<proteinExistence type="predicted"/>
<name>A0A2S4PT80_9PEZI</name>
<evidence type="ECO:0000313" key="2">
    <source>
        <dbReference type="Proteomes" id="UP000237438"/>
    </source>
</evidence>
<dbReference type="Pfam" id="PF10294">
    <property type="entry name" value="Methyltransf_16"/>
    <property type="match status" value="2"/>
</dbReference>
<dbReference type="GO" id="GO:0032991">
    <property type="term" value="C:protein-containing complex"/>
    <property type="evidence" value="ECO:0007669"/>
    <property type="project" value="TreeGrafter"/>
</dbReference>